<dbReference type="InterPro" id="IPR006059">
    <property type="entry name" value="SBP"/>
</dbReference>
<dbReference type="Proteomes" id="UP000190092">
    <property type="component" value="Unassembled WGS sequence"/>
</dbReference>
<evidence type="ECO:0000256" key="1">
    <source>
        <dbReference type="ARBA" id="ARBA00004418"/>
    </source>
</evidence>
<evidence type="ECO:0000256" key="3">
    <source>
        <dbReference type="ARBA" id="ARBA00022448"/>
    </source>
</evidence>
<dbReference type="PANTHER" id="PTHR43649:SF34">
    <property type="entry name" value="ABC TRANSPORTER PERIPLASMIC-BINDING PROTEIN YCJN-RELATED"/>
    <property type="match status" value="1"/>
</dbReference>
<comment type="subcellular location">
    <subcellularLocation>
        <location evidence="1">Periplasm</location>
    </subcellularLocation>
</comment>
<feature type="chain" id="PRO_5013001589" evidence="6">
    <location>
        <begin position="29"/>
        <end position="442"/>
    </location>
</feature>
<organism evidence="7 8">
    <name type="scientific">Enhydrobacter aerosaccus</name>
    <dbReference type="NCBI Taxonomy" id="225324"/>
    <lineage>
        <taxon>Bacteria</taxon>
        <taxon>Pseudomonadati</taxon>
        <taxon>Pseudomonadota</taxon>
        <taxon>Alphaproteobacteria</taxon>
        <taxon>Hyphomicrobiales</taxon>
        <taxon>Enhydrobacter</taxon>
    </lineage>
</organism>
<evidence type="ECO:0000256" key="6">
    <source>
        <dbReference type="SAM" id="SignalP"/>
    </source>
</evidence>
<sequence>MVYIIRRREALALGASAAALALARTAAAQTIPTADVARPKWDIEKGASLKLIRPARFVEPDEVIFRANSAKFAKEFGVEVKVDLVGWEDIRQQAAVSANTGAGPDIVIGWAEDPHIYSDKVIELSDVAEYLGKKYGGWLFLGEKYGKKAKTNNWIGLPMGGSGGPLVYRSSAIKEAGFDKVPDDLPGFLKLCQALKKINKPAGFALGNAVGDANGFANWMLWAHGGALVDEDGKVIINSKETLAAINYVKELYPNFVSGTMSWNDISNNRAYSSGELFLTANGVSLYFSLKNDPATKAIAADTEHAPLVKGVAKTAPMSGTILNSMVFKHSKYPNAAKAYLAYMMEAEQYDPWLTGCLGYWSHPLAAYDKSKVWESDPKIAIYRDTMKNQYWTGYKGPITQAAGTVQAEYILVQMFASVASGQATPEAAAKEAERRSKRYYR</sequence>
<dbReference type="AlphaFoldDB" id="A0A1T4P5V4"/>
<keyword evidence="8" id="KW-1185">Reference proteome</keyword>
<dbReference type="Gene3D" id="3.40.190.10">
    <property type="entry name" value="Periplasmic binding protein-like II"/>
    <property type="match status" value="1"/>
</dbReference>
<dbReference type="STRING" id="225324.SAMN02745126_02607"/>
<dbReference type="OrthoDB" id="9795569at2"/>
<evidence type="ECO:0000256" key="2">
    <source>
        <dbReference type="ARBA" id="ARBA00008520"/>
    </source>
</evidence>
<keyword evidence="4 6" id="KW-0732">Signal</keyword>
<comment type="similarity">
    <text evidence="2">Belongs to the bacterial solute-binding protein 1 family.</text>
</comment>
<dbReference type="RefSeq" id="WP_085934271.1">
    <property type="nucleotide sequence ID" value="NZ_FUWJ01000002.1"/>
</dbReference>
<accession>A0A1T4P5V4</accession>
<dbReference type="SUPFAM" id="SSF53850">
    <property type="entry name" value="Periplasmic binding protein-like II"/>
    <property type="match status" value="1"/>
</dbReference>
<evidence type="ECO:0000256" key="4">
    <source>
        <dbReference type="ARBA" id="ARBA00022729"/>
    </source>
</evidence>
<keyword evidence="5" id="KW-0574">Periplasm</keyword>
<evidence type="ECO:0000313" key="7">
    <source>
        <dbReference type="EMBL" id="SJZ86308.1"/>
    </source>
</evidence>
<evidence type="ECO:0000256" key="5">
    <source>
        <dbReference type="ARBA" id="ARBA00022764"/>
    </source>
</evidence>
<proteinExistence type="inferred from homology"/>
<evidence type="ECO:0000313" key="8">
    <source>
        <dbReference type="Proteomes" id="UP000190092"/>
    </source>
</evidence>
<dbReference type="InterPro" id="IPR050490">
    <property type="entry name" value="Bact_solute-bd_prot1"/>
</dbReference>
<feature type="signal peptide" evidence="6">
    <location>
        <begin position="1"/>
        <end position="28"/>
    </location>
</feature>
<protein>
    <submittedName>
        <fullName evidence="7">Multiple sugar transport system substrate-binding protein</fullName>
    </submittedName>
</protein>
<gene>
    <name evidence="7" type="ORF">SAMN02745126_02607</name>
</gene>
<dbReference type="PANTHER" id="PTHR43649">
    <property type="entry name" value="ARABINOSE-BINDING PROTEIN-RELATED"/>
    <property type="match status" value="1"/>
</dbReference>
<dbReference type="EMBL" id="FUWJ01000002">
    <property type="protein sequence ID" value="SJZ86308.1"/>
    <property type="molecule type" value="Genomic_DNA"/>
</dbReference>
<reference evidence="8" key="1">
    <citation type="submission" date="2017-02" db="EMBL/GenBank/DDBJ databases">
        <authorList>
            <person name="Varghese N."/>
            <person name="Submissions S."/>
        </authorList>
    </citation>
    <scope>NUCLEOTIDE SEQUENCE [LARGE SCALE GENOMIC DNA]</scope>
    <source>
        <strain evidence="8">ATCC 27094</strain>
    </source>
</reference>
<name>A0A1T4P5V4_9HYPH</name>
<keyword evidence="7" id="KW-0762">Sugar transport</keyword>
<keyword evidence="3" id="KW-0813">Transport</keyword>
<dbReference type="Pfam" id="PF13416">
    <property type="entry name" value="SBP_bac_8"/>
    <property type="match status" value="1"/>
</dbReference>
<dbReference type="GO" id="GO:0042597">
    <property type="term" value="C:periplasmic space"/>
    <property type="evidence" value="ECO:0007669"/>
    <property type="project" value="UniProtKB-SubCell"/>
</dbReference>